<proteinExistence type="inferred from homology"/>
<evidence type="ECO:0000256" key="1">
    <source>
        <dbReference type="ARBA" id="ARBA00022670"/>
    </source>
</evidence>
<protein>
    <submittedName>
        <fullName evidence="9">M3 family oligoendopeptidase</fullName>
        <ecNumber evidence="9">3.4.-.-</ecNumber>
    </submittedName>
</protein>
<dbReference type="EMBL" id="JAVBVO010000003">
    <property type="protein sequence ID" value="MDZ5758358.1"/>
    <property type="molecule type" value="Genomic_DNA"/>
</dbReference>
<gene>
    <name evidence="9" type="ORF">RAK27_06750</name>
</gene>
<dbReference type="GO" id="GO:0004181">
    <property type="term" value="F:metallocarboxypeptidase activity"/>
    <property type="evidence" value="ECO:0007669"/>
    <property type="project" value="InterPro"/>
</dbReference>
<comment type="cofactor">
    <cofactor evidence="6">
        <name>Zn(2+)</name>
        <dbReference type="ChEBI" id="CHEBI:29105"/>
    </cofactor>
    <text evidence="6">Binds 1 zinc ion.</text>
</comment>
<evidence type="ECO:0000313" key="10">
    <source>
        <dbReference type="Proteomes" id="UP001290462"/>
    </source>
</evidence>
<evidence type="ECO:0000256" key="5">
    <source>
        <dbReference type="ARBA" id="ARBA00023049"/>
    </source>
</evidence>
<evidence type="ECO:0000259" key="8">
    <source>
        <dbReference type="Pfam" id="PF08439"/>
    </source>
</evidence>
<dbReference type="InterPro" id="IPR013647">
    <property type="entry name" value="OligopepF_N_dom"/>
</dbReference>
<dbReference type="EC" id="3.4.-.-" evidence="9"/>
<dbReference type="GO" id="GO:0006508">
    <property type="term" value="P:proteolysis"/>
    <property type="evidence" value="ECO:0007669"/>
    <property type="project" value="UniProtKB-KW"/>
</dbReference>
<dbReference type="InterPro" id="IPR034006">
    <property type="entry name" value="M3B_PepF_2"/>
</dbReference>
<dbReference type="GO" id="GO:0004222">
    <property type="term" value="F:metalloendopeptidase activity"/>
    <property type="evidence" value="ECO:0007669"/>
    <property type="project" value="InterPro"/>
</dbReference>
<keyword evidence="1 6" id="KW-0645">Protease</keyword>
<dbReference type="RefSeq" id="WP_322808749.1">
    <property type="nucleotide sequence ID" value="NZ_JAVBVO010000003.1"/>
</dbReference>
<dbReference type="InterPro" id="IPR042088">
    <property type="entry name" value="OligoPept_F_C"/>
</dbReference>
<evidence type="ECO:0000313" key="9">
    <source>
        <dbReference type="EMBL" id="MDZ5758358.1"/>
    </source>
</evidence>
<dbReference type="InterPro" id="IPR001333">
    <property type="entry name" value="Peptidase_M32_Taq"/>
</dbReference>
<dbReference type="SUPFAM" id="SSF55486">
    <property type="entry name" value="Metalloproteases ('zincins'), catalytic domain"/>
    <property type="match status" value="1"/>
</dbReference>
<dbReference type="InterPro" id="IPR001567">
    <property type="entry name" value="Pept_M3A_M3B_dom"/>
</dbReference>
<dbReference type="PANTHER" id="PTHR34217">
    <property type="entry name" value="METAL-DEPENDENT CARBOXYPEPTIDASE"/>
    <property type="match status" value="1"/>
</dbReference>
<keyword evidence="2 6" id="KW-0479">Metal-binding</keyword>
<keyword evidence="3 6" id="KW-0378">Hydrolase</keyword>
<keyword evidence="4 6" id="KW-0862">Zinc</keyword>
<dbReference type="Proteomes" id="UP001290462">
    <property type="component" value="Unassembled WGS sequence"/>
</dbReference>
<dbReference type="Gene3D" id="1.20.140.70">
    <property type="entry name" value="Oligopeptidase f, N-terminal domain"/>
    <property type="match status" value="1"/>
</dbReference>
<feature type="domain" description="Oligopeptidase F N-terminal" evidence="8">
    <location>
        <begin position="115"/>
        <end position="179"/>
    </location>
</feature>
<dbReference type="CDD" id="cd09607">
    <property type="entry name" value="M3B_PepF"/>
    <property type="match status" value="1"/>
</dbReference>
<evidence type="ECO:0000256" key="6">
    <source>
        <dbReference type="RuleBase" id="RU003435"/>
    </source>
</evidence>
<dbReference type="Gene3D" id="1.10.1370.20">
    <property type="entry name" value="Oligoendopeptidase f, C-terminal domain"/>
    <property type="match status" value="1"/>
</dbReference>
<comment type="caution">
    <text evidence="9">The sequence shown here is derived from an EMBL/GenBank/DDBJ whole genome shotgun (WGS) entry which is preliminary data.</text>
</comment>
<evidence type="ECO:0000256" key="3">
    <source>
        <dbReference type="ARBA" id="ARBA00022801"/>
    </source>
</evidence>
<dbReference type="Pfam" id="PF08439">
    <property type="entry name" value="Peptidase_M3_N"/>
    <property type="match status" value="1"/>
</dbReference>
<keyword evidence="5 6" id="KW-0482">Metalloprotease</keyword>
<sequence>MKYTMNWDLESIFPGGSASPALKEKINLMTEQIIDYTAEVTSWNPQLDQPTYTHLKTILEKEEKIKYGLTQSFSFINAVQSANVKDTQSGAIFGQLFELNSQFATSETIFIKKMVEIPDEEWQKLIALPDFSPIKFNLSENRQHGKELLSEAEEALINALSIDGFEAWSKHYDTLVGTIEIPFEEKDGTTTLLSAGQAFNKMTGDPDPLVRDQLFSQWEATWSKLAPVFADTLNHLAGFRLATYKAHGVTDFLKRPLEYNRMKPETLDAMWQAVSSHKTAFVDYLNRKAKLFGKEKLDWQDLDAPIIIPGSKAQVYPYDEGAEFIIDNFKKFSPKMADFAQMAFDNRWIEAEDRPGKRPGGYCTSLPESGESRIFMTYSESPSEVSTLAHELGHAFHSYVMKDLPGVSQEYAMNVAETASTFAEMIVADATVKEAKDDAKKIALLDTKMSSALAMFLNIHARFLFETNFYTERQEGIVSFERLSELMESAQKEAYQDSLGSYHPHFWASKLHFFISDVPFYNFPYTFGYLFSLGIYARSIEEGAGFEDKYIALLRDTASMTTEELAMKHLGVDLTKPDFWVAGIKIMEQDVQTFMDLTDSYSK</sequence>
<name>A0AAW9JS55_CARML</name>
<dbReference type="InterPro" id="IPR011977">
    <property type="entry name" value="Pept_M3B_clade3"/>
</dbReference>
<dbReference type="AlphaFoldDB" id="A0AAW9JS55"/>
<dbReference type="Pfam" id="PF01432">
    <property type="entry name" value="Peptidase_M3"/>
    <property type="match status" value="1"/>
</dbReference>
<comment type="similarity">
    <text evidence="6">Belongs to the peptidase M3 family.</text>
</comment>
<dbReference type="NCBIfam" id="TIGR02290">
    <property type="entry name" value="M3_fam_3"/>
    <property type="match status" value="1"/>
</dbReference>
<evidence type="ECO:0000256" key="4">
    <source>
        <dbReference type="ARBA" id="ARBA00022833"/>
    </source>
</evidence>
<evidence type="ECO:0000256" key="2">
    <source>
        <dbReference type="ARBA" id="ARBA00022723"/>
    </source>
</evidence>
<organism evidence="9 10">
    <name type="scientific">Carnobacterium maltaromaticum</name>
    <name type="common">Carnobacterium piscicola</name>
    <dbReference type="NCBI Taxonomy" id="2751"/>
    <lineage>
        <taxon>Bacteria</taxon>
        <taxon>Bacillati</taxon>
        <taxon>Bacillota</taxon>
        <taxon>Bacilli</taxon>
        <taxon>Lactobacillales</taxon>
        <taxon>Carnobacteriaceae</taxon>
        <taxon>Carnobacterium</taxon>
    </lineage>
</organism>
<dbReference type="PANTHER" id="PTHR34217:SF1">
    <property type="entry name" value="CARBOXYPEPTIDASE 1"/>
    <property type="match status" value="1"/>
</dbReference>
<dbReference type="GO" id="GO:0046872">
    <property type="term" value="F:metal ion binding"/>
    <property type="evidence" value="ECO:0007669"/>
    <property type="project" value="UniProtKB-UniRule"/>
</dbReference>
<evidence type="ECO:0000259" key="7">
    <source>
        <dbReference type="Pfam" id="PF01432"/>
    </source>
</evidence>
<feature type="domain" description="Peptidase M3A/M3B catalytic" evidence="7">
    <location>
        <begin position="332"/>
        <end position="584"/>
    </location>
</feature>
<accession>A0AAW9JS55</accession>
<reference evidence="9" key="1">
    <citation type="submission" date="2023-08" db="EMBL/GenBank/DDBJ databases">
        <title>Genomic characterization of piscicolin 126 produced by Carnobacterium maltaromaticum CM22 strain isolated from salmon (Salmo salar).</title>
        <authorList>
            <person name="Gonzalez-Gragera E."/>
            <person name="Garcia-Lopez J.D."/>
            <person name="Teso-Perez C."/>
            <person name="Gimenez-Hernandez I."/>
            <person name="Peralta-Sanchez J.M."/>
            <person name="Valdivia E."/>
            <person name="Montalban-Lopez M."/>
            <person name="Martin-Platero A.M."/>
            <person name="Banos A."/>
            <person name="Martinez-Bueno M."/>
        </authorList>
    </citation>
    <scope>NUCLEOTIDE SEQUENCE</scope>
    <source>
        <strain evidence="9">CM22</strain>
    </source>
</reference>